<name>A0A5S9F4X2_UABAM</name>
<dbReference type="SUPFAM" id="SSF89796">
    <property type="entry name" value="CoA-transferase family III (CaiB/BaiF)"/>
    <property type="match status" value="1"/>
</dbReference>
<dbReference type="KEGG" id="uam:UABAM_04398"/>
<organism evidence="2 3">
    <name type="scientific">Uabimicrobium amorphum</name>
    <dbReference type="NCBI Taxonomy" id="2596890"/>
    <lineage>
        <taxon>Bacteria</taxon>
        <taxon>Pseudomonadati</taxon>
        <taxon>Planctomycetota</taxon>
        <taxon>Candidatus Uabimicrobiia</taxon>
        <taxon>Candidatus Uabimicrobiales</taxon>
        <taxon>Candidatus Uabimicrobiaceae</taxon>
        <taxon>Candidatus Uabimicrobium</taxon>
    </lineage>
</organism>
<dbReference type="Gene3D" id="3.40.50.10540">
    <property type="entry name" value="Crotonobetainyl-coa:carnitine coa-transferase, domain 1"/>
    <property type="match status" value="1"/>
</dbReference>
<gene>
    <name evidence="2" type="ORF">UABAM_04398</name>
</gene>
<dbReference type="PANTHER" id="PTHR48207:SF3">
    <property type="entry name" value="SUCCINATE--HYDROXYMETHYLGLUTARATE COA-TRANSFERASE"/>
    <property type="match status" value="1"/>
</dbReference>
<keyword evidence="3" id="KW-1185">Reference proteome</keyword>
<dbReference type="GO" id="GO:0008410">
    <property type="term" value="F:CoA-transferase activity"/>
    <property type="evidence" value="ECO:0007669"/>
    <property type="project" value="TreeGrafter"/>
</dbReference>
<dbReference type="Pfam" id="PF02515">
    <property type="entry name" value="CoA_transf_3"/>
    <property type="match status" value="1"/>
</dbReference>
<evidence type="ECO:0000313" key="2">
    <source>
        <dbReference type="EMBL" id="BBM86012.1"/>
    </source>
</evidence>
<keyword evidence="1" id="KW-0808">Transferase</keyword>
<sequence length="396" mass="43448">MSNALQGILVLDHTSALAGPYCAQILGDFGADVIKIEQPGKGDQSRGWGPPFVGEVSAYYLGTNRNKRGLTLNLGKEKGREVMAKLIKKADVLIHNVPRKSSRTKLGLDEKYCHDINPQLIWASISGFGNTGPYAERPGYDVIAQGMGGCMSLTGETGSDPMRFPTPIADITTGIYTALAIVTALFARTRTGKGQSIDNALFDSQATWLANVASSYLATGVAPQKIGNTHPSIVPYQPLPTADGWIIVGVGSEKLWTSFLDVINYPKVAEDERFINNTLRLQHRPQLTQLLSDCMRQHNSSYWLEKLQQARIPSGPIYAPQETLNDEHLLARGMIVELEHPVIGMVKSLGNPMNLSETPVNYRLPPPLLGEHSQDILRELQYSDAQITQMNDEQVI</sequence>
<dbReference type="EMBL" id="AP019860">
    <property type="protein sequence ID" value="BBM86012.1"/>
    <property type="molecule type" value="Genomic_DNA"/>
</dbReference>
<dbReference type="Gene3D" id="3.30.1540.10">
    <property type="entry name" value="formyl-coa transferase, domain 3"/>
    <property type="match status" value="1"/>
</dbReference>
<dbReference type="InterPro" id="IPR044855">
    <property type="entry name" value="CoA-Trfase_III_dom3_sf"/>
</dbReference>
<dbReference type="InterPro" id="IPR050483">
    <property type="entry name" value="CoA-transferase_III_domain"/>
</dbReference>
<protein>
    <submittedName>
        <fullName evidence="2">Lipid metabolism-like protein</fullName>
    </submittedName>
</protein>
<accession>A0A5S9F4X2</accession>
<dbReference type="InterPro" id="IPR023606">
    <property type="entry name" value="CoA-Trfase_III_dom_1_sf"/>
</dbReference>
<dbReference type="OrthoDB" id="9797653at2"/>
<evidence type="ECO:0000256" key="1">
    <source>
        <dbReference type="ARBA" id="ARBA00022679"/>
    </source>
</evidence>
<dbReference type="InterPro" id="IPR003673">
    <property type="entry name" value="CoA-Trfase_fam_III"/>
</dbReference>
<dbReference type="Proteomes" id="UP000326354">
    <property type="component" value="Chromosome"/>
</dbReference>
<dbReference type="AlphaFoldDB" id="A0A5S9F4X2"/>
<dbReference type="RefSeq" id="WP_151970092.1">
    <property type="nucleotide sequence ID" value="NZ_AP019860.1"/>
</dbReference>
<reference evidence="2 3" key="1">
    <citation type="submission" date="2019-08" db="EMBL/GenBank/DDBJ databases">
        <title>Complete genome sequence of Candidatus Uab amorphum.</title>
        <authorList>
            <person name="Shiratori T."/>
            <person name="Suzuki S."/>
            <person name="Kakizawa Y."/>
            <person name="Ishida K."/>
        </authorList>
    </citation>
    <scope>NUCLEOTIDE SEQUENCE [LARGE SCALE GENOMIC DNA]</scope>
    <source>
        <strain evidence="2 3">SRT547</strain>
    </source>
</reference>
<evidence type="ECO:0000313" key="3">
    <source>
        <dbReference type="Proteomes" id="UP000326354"/>
    </source>
</evidence>
<dbReference type="PANTHER" id="PTHR48207">
    <property type="entry name" value="SUCCINATE--HYDROXYMETHYLGLUTARATE COA-TRANSFERASE"/>
    <property type="match status" value="1"/>
</dbReference>
<proteinExistence type="predicted"/>